<dbReference type="PANTHER" id="PTHR38471:SF2">
    <property type="entry name" value="FOUR HELIX BUNDLE PROTEIN"/>
    <property type="match status" value="1"/>
</dbReference>
<reference evidence="1 2" key="1">
    <citation type="journal article" date="2016" name="Nat. Commun.">
        <title>Thousands of microbial genomes shed light on interconnected biogeochemical processes in an aquifer system.</title>
        <authorList>
            <person name="Anantharaman K."/>
            <person name="Brown C.T."/>
            <person name="Hug L.A."/>
            <person name="Sharon I."/>
            <person name="Castelle C.J."/>
            <person name="Probst A.J."/>
            <person name="Thomas B.C."/>
            <person name="Singh A."/>
            <person name="Wilkins M.J."/>
            <person name="Karaoz U."/>
            <person name="Brodie E.L."/>
            <person name="Williams K.H."/>
            <person name="Hubbard S.S."/>
            <person name="Banfield J.F."/>
        </authorList>
    </citation>
    <scope>NUCLEOTIDE SEQUENCE [LARGE SCALE GENOMIC DNA]</scope>
</reference>
<dbReference type="STRING" id="1802505.A3D01_04320"/>
<evidence type="ECO:0000313" key="1">
    <source>
        <dbReference type="EMBL" id="OGM32381.1"/>
    </source>
</evidence>
<dbReference type="SUPFAM" id="SSF158446">
    <property type="entry name" value="IVS-encoded protein-like"/>
    <property type="match status" value="1"/>
</dbReference>
<organism evidence="1 2">
    <name type="scientific">Candidatus Woesebacteria bacterium RIFCSPHIGHO2_02_FULL_39_13</name>
    <dbReference type="NCBI Taxonomy" id="1802505"/>
    <lineage>
        <taxon>Bacteria</taxon>
        <taxon>Candidatus Woeseibacteriota</taxon>
    </lineage>
</organism>
<protein>
    <recommendedName>
        <fullName evidence="3">Four helix bundle protein</fullName>
    </recommendedName>
</protein>
<dbReference type="InterPro" id="IPR036583">
    <property type="entry name" value="23S_rRNA_IVS_sf"/>
</dbReference>
<comment type="caution">
    <text evidence="1">The sequence shown here is derived from an EMBL/GenBank/DDBJ whole genome shotgun (WGS) entry which is preliminary data.</text>
</comment>
<dbReference type="NCBIfam" id="TIGR02436">
    <property type="entry name" value="four helix bundle protein"/>
    <property type="match status" value="1"/>
</dbReference>
<evidence type="ECO:0008006" key="3">
    <source>
        <dbReference type="Google" id="ProtNLM"/>
    </source>
</evidence>
<sequence length="127" mass="14738">MKPNPRSYKDLILWQRSFEVATLVLNLVKRLPKTFDVRIIPNQLLRAVMSIGANISEGYGRYGSKEYSRYSQVSLGSANETDYWLNLLKVSVPNYRVQIDRIIEKNMETVKMLATSIKTIKARNQRK</sequence>
<dbReference type="Pfam" id="PF05635">
    <property type="entry name" value="23S_rRNA_IVP"/>
    <property type="match status" value="1"/>
</dbReference>
<dbReference type="Gene3D" id="1.20.1440.60">
    <property type="entry name" value="23S rRNA-intervening sequence"/>
    <property type="match status" value="1"/>
</dbReference>
<proteinExistence type="predicted"/>
<evidence type="ECO:0000313" key="2">
    <source>
        <dbReference type="Proteomes" id="UP000177169"/>
    </source>
</evidence>
<dbReference type="EMBL" id="MGGR01000032">
    <property type="protein sequence ID" value="OGM32381.1"/>
    <property type="molecule type" value="Genomic_DNA"/>
</dbReference>
<gene>
    <name evidence="1" type="ORF">A3D01_04320</name>
</gene>
<dbReference type="Proteomes" id="UP000177169">
    <property type="component" value="Unassembled WGS sequence"/>
</dbReference>
<name>A0A1F7YYM4_9BACT</name>
<accession>A0A1F7YYM4</accession>
<dbReference type="InterPro" id="IPR012657">
    <property type="entry name" value="23S_rRNA-intervening_sequence"/>
</dbReference>
<dbReference type="AlphaFoldDB" id="A0A1F7YYM4"/>
<dbReference type="PANTHER" id="PTHR38471">
    <property type="entry name" value="FOUR HELIX BUNDLE PROTEIN"/>
    <property type="match status" value="1"/>
</dbReference>